<evidence type="ECO:0000313" key="1">
    <source>
        <dbReference type="EMBL" id="JAH07489.1"/>
    </source>
</evidence>
<reference evidence="1" key="2">
    <citation type="journal article" date="2015" name="Fish Shellfish Immunol.">
        <title>Early steps in the European eel (Anguilla anguilla)-Vibrio vulnificus interaction in the gills: Role of the RtxA13 toxin.</title>
        <authorList>
            <person name="Callol A."/>
            <person name="Pajuelo D."/>
            <person name="Ebbesson L."/>
            <person name="Teles M."/>
            <person name="MacKenzie S."/>
            <person name="Amaro C."/>
        </authorList>
    </citation>
    <scope>NUCLEOTIDE SEQUENCE</scope>
</reference>
<accession>A0A0E9PSL1</accession>
<reference evidence="1" key="1">
    <citation type="submission" date="2014-11" db="EMBL/GenBank/DDBJ databases">
        <authorList>
            <person name="Amaro Gonzalez C."/>
        </authorList>
    </citation>
    <scope>NUCLEOTIDE SEQUENCE</scope>
</reference>
<protein>
    <submittedName>
        <fullName evidence="1">Uncharacterized protein</fullName>
    </submittedName>
</protein>
<name>A0A0E9PSL1_ANGAN</name>
<proteinExistence type="predicted"/>
<dbReference type="EMBL" id="GBXM01101088">
    <property type="protein sequence ID" value="JAH07489.1"/>
    <property type="molecule type" value="Transcribed_RNA"/>
</dbReference>
<sequence length="24" mass="3038">MIPHGFNYTYKRKQRLLYENHKLS</sequence>
<organism evidence="1">
    <name type="scientific">Anguilla anguilla</name>
    <name type="common">European freshwater eel</name>
    <name type="synonym">Muraena anguilla</name>
    <dbReference type="NCBI Taxonomy" id="7936"/>
    <lineage>
        <taxon>Eukaryota</taxon>
        <taxon>Metazoa</taxon>
        <taxon>Chordata</taxon>
        <taxon>Craniata</taxon>
        <taxon>Vertebrata</taxon>
        <taxon>Euteleostomi</taxon>
        <taxon>Actinopterygii</taxon>
        <taxon>Neopterygii</taxon>
        <taxon>Teleostei</taxon>
        <taxon>Anguilliformes</taxon>
        <taxon>Anguillidae</taxon>
        <taxon>Anguilla</taxon>
    </lineage>
</organism>
<dbReference type="AlphaFoldDB" id="A0A0E9PSL1"/>